<organism evidence="2 3">
    <name type="scientific">Flagellimonas taeanensis</name>
    <dbReference type="NCBI Taxonomy" id="1005926"/>
    <lineage>
        <taxon>Bacteria</taxon>
        <taxon>Pseudomonadati</taxon>
        <taxon>Bacteroidota</taxon>
        <taxon>Flavobacteriia</taxon>
        <taxon>Flavobacteriales</taxon>
        <taxon>Flavobacteriaceae</taxon>
        <taxon>Flagellimonas</taxon>
    </lineage>
</organism>
<dbReference type="RefSeq" id="WP_072880999.1">
    <property type="nucleotide sequence ID" value="NZ_FOKU01000005.1"/>
</dbReference>
<dbReference type="OrthoDB" id="1452502at2"/>
<keyword evidence="4" id="KW-1185">Reference proteome</keyword>
<evidence type="ECO:0000313" key="4">
    <source>
        <dbReference type="Proteomes" id="UP000198940"/>
    </source>
</evidence>
<proteinExistence type="predicted"/>
<dbReference type="AlphaFoldDB" id="A0A1M6YF29"/>
<dbReference type="STRING" id="1055723.SAMN05216293_2860"/>
<comment type="caution">
    <text evidence="2">The sequence shown here is derived from an EMBL/GenBank/DDBJ whole genome shotgun (WGS) entry which is preliminary data.</text>
</comment>
<accession>A0A1M6YF29</accession>
<dbReference type="EMBL" id="FRAT01000007">
    <property type="protein sequence ID" value="SHL16907.1"/>
    <property type="molecule type" value="Genomic_DNA"/>
</dbReference>
<name>A0A1M6YF29_9FLAO</name>
<evidence type="ECO:0000313" key="2">
    <source>
        <dbReference type="EMBL" id="SHL16907.1"/>
    </source>
</evidence>
<evidence type="ECO:0000313" key="1">
    <source>
        <dbReference type="EMBL" id="SFC08273.1"/>
    </source>
</evidence>
<evidence type="ECO:0000313" key="3">
    <source>
        <dbReference type="Proteomes" id="UP000184031"/>
    </source>
</evidence>
<dbReference type="Proteomes" id="UP000184031">
    <property type="component" value="Unassembled WGS sequence"/>
</dbReference>
<dbReference type="EMBL" id="FOKU01000005">
    <property type="protein sequence ID" value="SFC08273.1"/>
    <property type="molecule type" value="Genomic_DNA"/>
</dbReference>
<protein>
    <submittedName>
        <fullName evidence="2">Uncharacterized protein</fullName>
    </submittedName>
</protein>
<sequence>MKANRLKNSISFIFLALFLATKLIGLHVLTHDDDTDYVDHCAICHNIAADNHTPALLNDPGEPLSPNVDFVLHHKVEAGYDFQISCNTDPSLLFSRPPPSA</sequence>
<dbReference type="Proteomes" id="UP000198940">
    <property type="component" value="Unassembled WGS sequence"/>
</dbReference>
<gene>
    <name evidence="1" type="ORF">SAMN04487891_105256</name>
    <name evidence="2" type="ORF">SAMN05216293_2860</name>
</gene>
<reference evidence="2 3" key="1">
    <citation type="submission" date="2016-11" db="EMBL/GenBank/DDBJ databases">
        <authorList>
            <person name="Varghese N."/>
            <person name="Submissions S."/>
        </authorList>
    </citation>
    <scope>NUCLEOTIDE SEQUENCE [LARGE SCALE GENOMIC DNA]</scope>
    <source>
        <strain evidence="2 3">CGMCC 1.12174</strain>
        <strain evidence="1 4">DSM 26351</strain>
    </source>
</reference>